<accession>A0A6H0S3G2</accession>
<sequence>MDSPAARVLITRAAAGLVVHLQNRNGALMFRQSGGFGVSATLMCHPVGEFSIEDSDVLLGMLDVVSDRQPYGVPVWVSGPQVPVWEHSQLVIDVEPGRGTGFSLEESEGLRFVSLARVVPAHATSMRSAQLP</sequence>
<gene>
    <name evidence="1" type="ORF">EXE63_08865</name>
</gene>
<organism evidence="1 2">
    <name type="scientific">Mycolicibacterium frederiksbergense</name>
    <dbReference type="NCBI Taxonomy" id="117567"/>
    <lineage>
        <taxon>Bacteria</taxon>
        <taxon>Bacillati</taxon>
        <taxon>Actinomycetota</taxon>
        <taxon>Actinomycetes</taxon>
        <taxon>Mycobacteriales</taxon>
        <taxon>Mycobacteriaceae</taxon>
        <taxon>Mycolicibacterium</taxon>
    </lineage>
</organism>
<proteinExistence type="predicted"/>
<dbReference type="PIRSF" id="PIRSF009151">
    <property type="entry name" value="DUF779"/>
    <property type="match status" value="1"/>
</dbReference>
<evidence type="ECO:0000313" key="1">
    <source>
        <dbReference type="EMBL" id="QIV80979.1"/>
    </source>
</evidence>
<dbReference type="KEGG" id="mfre:EXE63_08865"/>
<name>A0A6H0S3G2_9MYCO</name>
<keyword evidence="2" id="KW-1185">Reference proteome</keyword>
<protein>
    <submittedName>
        <fullName evidence="1">DUF779 domain-containing protein</fullName>
    </submittedName>
</protein>
<dbReference type="InterPro" id="IPR008497">
    <property type="entry name" value="DUF779"/>
</dbReference>
<dbReference type="RefSeq" id="WP_105364772.1">
    <property type="nucleotide sequence ID" value="NZ_CAXUTK020000001.1"/>
</dbReference>
<reference evidence="1 2" key="1">
    <citation type="submission" date="2019-04" db="EMBL/GenBank/DDBJ databases">
        <title>Draft, Whole-Genome Sequence of the Anthracene-degrading Mycobacterium frederiksbergense LB501T, Isolated from a Polycyclic Aromatic Hydrocarbon (PAH)-Contaminated Soil.</title>
        <authorList>
            <person name="Augelletti F."/>
        </authorList>
    </citation>
    <scope>NUCLEOTIDE SEQUENCE [LARGE SCALE GENOMIC DNA]</scope>
    <source>
        <strain evidence="1 2">LB 501T</strain>
    </source>
</reference>
<dbReference type="Proteomes" id="UP000501849">
    <property type="component" value="Chromosome"/>
</dbReference>
<dbReference type="EMBL" id="CP038799">
    <property type="protein sequence ID" value="QIV80979.1"/>
    <property type="molecule type" value="Genomic_DNA"/>
</dbReference>
<evidence type="ECO:0000313" key="2">
    <source>
        <dbReference type="Proteomes" id="UP000501849"/>
    </source>
</evidence>
<dbReference type="AlphaFoldDB" id="A0A6H0S3G2"/>
<dbReference type="Pfam" id="PF05610">
    <property type="entry name" value="DUF779"/>
    <property type="match status" value="1"/>
</dbReference>